<evidence type="ECO:0000256" key="4">
    <source>
        <dbReference type="ARBA" id="ARBA00022722"/>
    </source>
</evidence>
<evidence type="ECO:0000313" key="11">
    <source>
        <dbReference type="EMBL" id="GBG84374.1"/>
    </source>
</evidence>
<dbReference type="Pfam" id="PF00078">
    <property type="entry name" value="RVT_1"/>
    <property type="match status" value="1"/>
</dbReference>
<sequence length="1318" mass="148027">MTGPAMGLPGQLANESIADYKQRFQAQLAFIEAEEQRQLAAEAARLQAEAAATAEKLRLQAEADADAQARRKEAQDLLQRHEANSIERLKFWHFEPNGDDATPEEQHKEFLFKLVTRLLYACNYQRSELERQNQELQQQYQDLKTQHQELANLYRIVQSHEDATRALNSRVLDLEQAVPGPDARASSSAPSSRQLEERVDHVVIAAVPDLDLPFTHLRREFYNRSCAALSQALGDREQYATFAEIIDKAREIIKTNRAAAHKKSTWQPTYVEKQHQAQDLPLPGSGQGGCATPSQLEKLSFAGGEATPPSTPPDSAALLAASCTSGEDANVVSSRYTYEDYAVHLVPTLDQPLHVQQSTACTVSSPSANDLAASPPSITGDSTSWSRLEELDPLTFADFQWMPVPPSGRLLKPHRNLLMARLRDYLHTVIPTPLMDAGVEVVDLHAYIAKIDREFKTQRYDDIDAPLLYVRIQIGEATCSALIDCGASRNYISQDFMVRAGLGPHVRRKPHPTQVTLADGHTHKSIDRCIDDVPVYFAPHASEAVSFDILDTKFDMILGMSWLRSEHHPVNFYNRTVHIRDRNEILVPCMVPLPHPSISCHVVSAASMRASIIRDDIQEMGVCFLHALPPHDASSTDSSSDPRITELLDAYSDVFEGPHGVVPDRPIRHEIILEDGAVLPRGCIYRMSEEELSVLRAQLDDLLEKGWIRPSSSPYGAPVLFVRKKNKDLRLCIDYRKLNAQKIRNAGPLPRINDLLERLGGTKFFSKLYLKSGYHQLEIRQEDRYKTAFKTRYGHFEWLVMPFGLTNAPATFQAAMTMEFRHMLDRYVLIYLDEILVYSRSLDEHVEHLPTVLERLRQAKYKANRNKCEFAGQELEYLGHYVTPQGIRPLADKIEALRVWAEPTITTEVRSFMGLAGYYQRFVTGYLRIAAPMTRLQSPKVPFVFDDEARRYLEDEAGAMALQLELMSTEQDTGALPRRSARLAVRSRSVVPPRTKYQQQRLSKRTTPAASSTALTVPVTTGVLPACSVQGTLEPLADYLGRLQVFTDVVATAKAQQEAAEAERQRLANEAAAQAQQTAEADVAARDRRNAASTESLIQTSCRTVPTDDMMKALYLQLIGGSQAWMNHLAATKKCTIAELHTHITWKEFEQLWFTRFMVRNVVKAAMNEVYTCSQGSMPTRDWTTKWQKIVTMPGFDSSFLNQRSEFFSRWCAGLRTALSNEYDYASFQAILDRANLVIQTDDKAANERQSQPHYVAKQGYQRPTHNNAVISEETVDLHAAAASSSDGGRVAALSPKRPKRVRKNKATQETTSTGTGQ</sequence>
<feature type="region of interest" description="Disordered" evidence="9">
    <location>
        <begin position="994"/>
        <end position="1013"/>
    </location>
</feature>
<dbReference type="Proteomes" id="UP000265515">
    <property type="component" value="Unassembled WGS sequence"/>
</dbReference>
<dbReference type="Gramene" id="GBG84374">
    <property type="protein sequence ID" value="GBG84374"/>
    <property type="gene ID" value="CBR_g38346"/>
</dbReference>
<evidence type="ECO:0000256" key="5">
    <source>
        <dbReference type="ARBA" id="ARBA00022759"/>
    </source>
</evidence>
<feature type="coiled-coil region" evidence="8">
    <location>
        <begin position="36"/>
        <end position="84"/>
    </location>
</feature>
<keyword evidence="2" id="KW-0808">Transferase</keyword>
<feature type="domain" description="Reverse transcriptase" evidence="10">
    <location>
        <begin position="703"/>
        <end position="882"/>
    </location>
</feature>
<evidence type="ECO:0000256" key="2">
    <source>
        <dbReference type="ARBA" id="ARBA00022679"/>
    </source>
</evidence>
<feature type="region of interest" description="Disordered" evidence="9">
    <location>
        <begin position="365"/>
        <end position="384"/>
    </location>
</feature>
<dbReference type="EMBL" id="BFEA01000474">
    <property type="protein sequence ID" value="GBG84374.1"/>
    <property type="molecule type" value="Genomic_DNA"/>
</dbReference>
<feature type="compositionally biased region" description="Basic residues" evidence="9">
    <location>
        <begin position="1297"/>
        <end position="1306"/>
    </location>
</feature>
<keyword evidence="6" id="KW-0378">Hydrolase</keyword>
<dbReference type="Gene3D" id="2.40.70.10">
    <property type="entry name" value="Acid Proteases"/>
    <property type="match status" value="1"/>
</dbReference>
<dbReference type="SUPFAM" id="SSF56672">
    <property type="entry name" value="DNA/RNA polymerases"/>
    <property type="match status" value="1"/>
</dbReference>
<keyword evidence="7" id="KW-0695">RNA-directed DNA polymerase</keyword>
<dbReference type="FunFam" id="3.10.10.10:FF:000007">
    <property type="entry name" value="Retrovirus-related Pol polyprotein from transposon 17.6-like Protein"/>
    <property type="match status" value="1"/>
</dbReference>
<feature type="coiled-coil region" evidence="8">
    <location>
        <begin position="1050"/>
        <end position="1077"/>
    </location>
</feature>
<dbReference type="PANTHER" id="PTHR24559">
    <property type="entry name" value="TRANSPOSON TY3-I GAG-POL POLYPROTEIN"/>
    <property type="match status" value="1"/>
</dbReference>
<accession>A0A388LPY4</accession>
<dbReference type="GO" id="GO:0004519">
    <property type="term" value="F:endonuclease activity"/>
    <property type="evidence" value="ECO:0007669"/>
    <property type="project" value="UniProtKB-KW"/>
</dbReference>
<comment type="caution">
    <text evidence="11">The sequence shown here is derived from an EMBL/GenBank/DDBJ whole genome shotgun (WGS) entry which is preliminary data.</text>
</comment>
<keyword evidence="3" id="KW-0548">Nucleotidyltransferase</keyword>
<keyword evidence="8" id="KW-0175">Coiled coil</keyword>
<feature type="compositionally biased region" description="Polar residues" evidence="9">
    <location>
        <begin position="996"/>
        <end position="1013"/>
    </location>
</feature>
<dbReference type="SUPFAM" id="SSF50630">
    <property type="entry name" value="Acid proteases"/>
    <property type="match status" value="1"/>
</dbReference>
<evidence type="ECO:0000256" key="9">
    <source>
        <dbReference type="SAM" id="MobiDB-lite"/>
    </source>
</evidence>
<dbReference type="InterPro" id="IPR021109">
    <property type="entry name" value="Peptidase_aspartic_dom_sf"/>
</dbReference>
<organism evidence="11 12">
    <name type="scientific">Chara braunii</name>
    <name type="common">Braun's stonewort</name>
    <dbReference type="NCBI Taxonomy" id="69332"/>
    <lineage>
        <taxon>Eukaryota</taxon>
        <taxon>Viridiplantae</taxon>
        <taxon>Streptophyta</taxon>
        <taxon>Charophyceae</taxon>
        <taxon>Charales</taxon>
        <taxon>Characeae</taxon>
        <taxon>Chara</taxon>
    </lineage>
</organism>
<keyword evidence="1" id="KW-0645">Protease</keyword>
<feature type="region of interest" description="Disordered" evidence="9">
    <location>
        <begin position="1281"/>
        <end position="1318"/>
    </location>
</feature>
<dbReference type="GO" id="GO:0006508">
    <property type="term" value="P:proteolysis"/>
    <property type="evidence" value="ECO:0007669"/>
    <property type="project" value="UniProtKB-KW"/>
</dbReference>
<dbReference type="InterPro" id="IPR000477">
    <property type="entry name" value="RT_dom"/>
</dbReference>
<dbReference type="GO" id="GO:0003964">
    <property type="term" value="F:RNA-directed DNA polymerase activity"/>
    <property type="evidence" value="ECO:0007669"/>
    <property type="project" value="UniProtKB-KW"/>
</dbReference>
<evidence type="ECO:0000256" key="3">
    <source>
        <dbReference type="ARBA" id="ARBA00022695"/>
    </source>
</evidence>
<evidence type="ECO:0000313" key="12">
    <source>
        <dbReference type="Proteomes" id="UP000265515"/>
    </source>
</evidence>
<dbReference type="CDD" id="cd00303">
    <property type="entry name" value="retropepsin_like"/>
    <property type="match status" value="1"/>
</dbReference>
<dbReference type="PANTHER" id="PTHR24559:SF444">
    <property type="entry name" value="REVERSE TRANSCRIPTASE DOMAIN-CONTAINING PROTEIN"/>
    <property type="match status" value="1"/>
</dbReference>
<name>A0A388LPY4_CHABU</name>
<dbReference type="Gene3D" id="3.10.10.10">
    <property type="entry name" value="HIV Type 1 Reverse Transcriptase, subunit A, domain 1"/>
    <property type="match status" value="1"/>
</dbReference>
<reference evidence="11 12" key="1">
    <citation type="journal article" date="2018" name="Cell">
        <title>The Chara Genome: Secondary Complexity and Implications for Plant Terrestrialization.</title>
        <authorList>
            <person name="Nishiyama T."/>
            <person name="Sakayama H."/>
            <person name="Vries J.D."/>
            <person name="Buschmann H."/>
            <person name="Saint-Marcoux D."/>
            <person name="Ullrich K.K."/>
            <person name="Haas F.B."/>
            <person name="Vanderstraeten L."/>
            <person name="Becker D."/>
            <person name="Lang D."/>
            <person name="Vosolsobe S."/>
            <person name="Rombauts S."/>
            <person name="Wilhelmsson P.K.I."/>
            <person name="Janitza P."/>
            <person name="Kern R."/>
            <person name="Heyl A."/>
            <person name="Rumpler F."/>
            <person name="Villalobos L.I.A.C."/>
            <person name="Clay J.M."/>
            <person name="Skokan R."/>
            <person name="Toyoda A."/>
            <person name="Suzuki Y."/>
            <person name="Kagoshima H."/>
            <person name="Schijlen E."/>
            <person name="Tajeshwar N."/>
            <person name="Catarino B."/>
            <person name="Hetherington A.J."/>
            <person name="Saltykova A."/>
            <person name="Bonnot C."/>
            <person name="Breuninger H."/>
            <person name="Symeonidi A."/>
            <person name="Radhakrishnan G.V."/>
            <person name="Van Nieuwerburgh F."/>
            <person name="Deforce D."/>
            <person name="Chang C."/>
            <person name="Karol K.G."/>
            <person name="Hedrich R."/>
            <person name="Ulvskov P."/>
            <person name="Glockner G."/>
            <person name="Delwiche C.F."/>
            <person name="Petrasek J."/>
            <person name="Van de Peer Y."/>
            <person name="Friml J."/>
            <person name="Beilby M."/>
            <person name="Dolan L."/>
            <person name="Kohara Y."/>
            <person name="Sugano S."/>
            <person name="Fujiyama A."/>
            <person name="Delaux P.-M."/>
            <person name="Quint M."/>
            <person name="TheiBen G."/>
            <person name="Hagemann M."/>
            <person name="Harholt J."/>
            <person name="Dunand C."/>
            <person name="Zachgo S."/>
            <person name="Langdale J."/>
            <person name="Maumus F."/>
            <person name="Straeten D.V.D."/>
            <person name="Gould S.B."/>
            <person name="Rensing S.A."/>
        </authorList>
    </citation>
    <scope>NUCLEOTIDE SEQUENCE [LARGE SCALE GENOMIC DNA]</scope>
    <source>
        <strain evidence="11 12">S276</strain>
    </source>
</reference>
<evidence type="ECO:0000256" key="8">
    <source>
        <dbReference type="SAM" id="Coils"/>
    </source>
</evidence>
<protein>
    <recommendedName>
        <fullName evidence="10">Reverse transcriptase domain-containing protein</fullName>
    </recommendedName>
</protein>
<evidence type="ECO:0000259" key="10">
    <source>
        <dbReference type="PROSITE" id="PS50878"/>
    </source>
</evidence>
<keyword evidence="5" id="KW-0255">Endonuclease</keyword>
<dbReference type="InterPro" id="IPR043128">
    <property type="entry name" value="Rev_trsase/Diguanyl_cyclase"/>
</dbReference>
<evidence type="ECO:0000256" key="1">
    <source>
        <dbReference type="ARBA" id="ARBA00022670"/>
    </source>
</evidence>
<dbReference type="Gene3D" id="3.30.70.270">
    <property type="match status" value="2"/>
</dbReference>
<evidence type="ECO:0000256" key="6">
    <source>
        <dbReference type="ARBA" id="ARBA00022801"/>
    </source>
</evidence>
<feature type="coiled-coil region" evidence="8">
    <location>
        <begin position="119"/>
        <end position="153"/>
    </location>
</feature>
<dbReference type="InterPro" id="IPR053134">
    <property type="entry name" value="RNA-dir_DNA_polymerase"/>
</dbReference>
<feature type="region of interest" description="Disordered" evidence="9">
    <location>
        <begin position="1244"/>
        <end position="1264"/>
    </location>
</feature>
<dbReference type="CDD" id="cd01647">
    <property type="entry name" value="RT_LTR"/>
    <property type="match status" value="1"/>
</dbReference>
<feature type="compositionally biased region" description="Polar residues" evidence="9">
    <location>
        <begin position="1308"/>
        <end position="1318"/>
    </location>
</feature>
<dbReference type="GO" id="GO:0008233">
    <property type="term" value="F:peptidase activity"/>
    <property type="evidence" value="ECO:0007669"/>
    <property type="project" value="UniProtKB-KW"/>
</dbReference>
<dbReference type="PROSITE" id="PS50878">
    <property type="entry name" value="RT_POL"/>
    <property type="match status" value="1"/>
</dbReference>
<dbReference type="InterPro" id="IPR043502">
    <property type="entry name" value="DNA/RNA_pol_sf"/>
</dbReference>
<keyword evidence="4" id="KW-0540">Nuclease</keyword>
<keyword evidence="12" id="KW-1185">Reference proteome</keyword>
<evidence type="ECO:0000256" key="7">
    <source>
        <dbReference type="ARBA" id="ARBA00022918"/>
    </source>
</evidence>
<dbReference type="Pfam" id="PF13650">
    <property type="entry name" value="Asp_protease_2"/>
    <property type="match status" value="1"/>
</dbReference>
<gene>
    <name evidence="11" type="ORF">CBR_g38346</name>
</gene>
<proteinExistence type="predicted"/>